<keyword evidence="4" id="KW-0010">Activator</keyword>
<dbReference type="PANTHER" id="PTHR30293:SF0">
    <property type="entry name" value="NITROGEN ASSIMILATION REGULATORY PROTEIN NAC"/>
    <property type="match status" value="1"/>
</dbReference>
<feature type="domain" description="HTH lysR-type" evidence="6">
    <location>
        <begin position="1"/>
        <end position="58"/>
    </location>
</feature>
<organism evidence="7 8">
    <name type="scientific">Hydrogenophaga laconesensis</name>
    <dbReference type="NCBI Taxonomy" id="1805971"/>
    <lineage>
        <taxon>Bacteria</taxon>
        <taxon>Pseudomonadati</taxon>
        <taxon>Pseudomonadota</taxon>
        <taxon>Betaproteobacteria</taxon>
        <taxon>Burkholderiales</taxon>
        <taxon>Comamonadaceae</taxon>
        <taxon>Hydrogenophaga</taxon>
    </lineage>
</organism>
<evidence type="ECO:0000256" key="4">
    <source>
        <dbReference type="ARBA" id="ARBA00023159"/>
    </source>
</evidence>
<dbReference type="PANTHER" id="PTHR30293">
    <property type="entry name" value="TRANSCRIPTIONAL REGULATORY PROTEIN NAC-RELATED"/>
    <property type="match status" value="1"/>
</dbReference>
<dbReference type="RefSeq" id="WP_204732897.1">
    <property type="nucleotide sequence ID" value="NZ_JAVDWE010000002.1"/>
</dbReference>
<dbReference type="Gene3D" id="3.40.190.290">
    <property type="match status" value="1"/>
</dbReference>
<accession>A0ABU1V6Z2</accession>
<dbReference type="InterPro" id="IPR036390">
    <property type="entry name" value="WH_DNA-bd_sf"/>
</dbReference>
<evidence type="ECO:0000256" key="5">
    <source>
        <dbReference type="ARBA" id="ARBA00023163"/>
    </source>
</evidence>
<dbReference type="Proteomes" id="UP001265550">
    <property type="component" value="Unassembled WGS sequence"/>
</dbReference>
<evidence type="ECO:0000313" key="7">
    <source>
        <dbReference type="EMBL" id="MDR7093221.1"/>
    </source>
</evidence>
<dbReference type="PROSITE" id="PS50931">
    <property type="entry name" value="HTH_LYSR"/>
    <property type="match status" value="1"/>
</dbReference>
<dbReference type="Pfam" id="PF00126">
    <property type="entry name" value="HTH_1"/>
    <property type="match status" value="1"/>
</dbReference>
<evidence type="ECO:0000256" key="1">
    <source>
        <dbReference type="ARBA" id="ARBA00009437"/>
    </source>
</evidence>
<keyword evidence="8" id="KW-1185">Reference proteome</keyword>
<keyword evidence="2" id="KW-0805">Transcription regulation</keyword>
<dbReference type="PRINTS" id="PR00039">
    <property type="entry name" value="HTHLYSR"/>
</dbReference>
<keyword evidence="5" id="KW-0804">Transcription</keyword>
<evidence type="ECO:0000256" key="3">
    <source>
        <dbReference type="ARBA" id="ARBA00023125"/>
    </source>
</evidence>
<dbReference type="Pfam" id="PF03466">
    <property type="entry name" value="LysR_substrate"/>
    <property type="match status" value="1"/>
</dbReference>
<dbReference type="InterPro" id="IPR005119">
    <property type="entry name" value="LysR_subst-bd"/>
</dbReference>
<comment type="caution">
    <text evidence="7">The sequence shown here is derived from an EMBL/GenBank/DDBJ whole genome shotgun (WGS) entry which is preliminary data.</text>
</comment>
<protein>
    <submittedName>
        <fullName evidence="7">DNA-binding transcriptional LysR family regulator</fullName>
    </submittedName>
</protein>
<dbReference type="SUPFAM" id="SSF46785">
    <property type="entry name" value="Winged helix' DNA-binding domain"/>
    <property type="match status" value="1"/>
</dbReference>
<dbReference type="GO" id="GO:0003677">
    <property type="term" value="F:DNA binding"/>
    <property type="evidence" value="ECO:0007669"/>
    <property type="project" value="UniProtKB-KW"/>
</dbReference>
<dbReference type="InterPro" id="IPR000847">
    <property type="entry name" value="LysR_HTH_N"/>
</dbReference>
<proteinExistence type="inferred from homology"/>
<dbReference type="SUPFAM" id="SSF53850">
    <property type="entry name" value="Periplasmic binding protein-like II"/>
    <property type="match status" value="1"/>
</dbReference>
<name>A0ABU1V6Z2_9BURK</name>
<keyword evidence="3 7" id="KW-0238">DNA-binding</keyword>
<evidence type="ECO:0000256" key="2">
    <source>
        <dbReference type="ARBA" id="ARBA00023015"/>
    </source>
</evidence>
<dbReference type="Gene3D" id="1.10.10.10">
    <property type="entry name" value="Winged helix-like DNA-binding domain superfamily/Winged helix DNA-binding domain"/>
    <property type="match status" value="1"/>
</dbReference>
<dbReference type="InterPro" id="IPR036388">
    <property type="entry name" value="WH-like_DNA-bd_sf"/>
</dbReference>
<gene>
    <name evidence="7" type="ORF">J2X09_000953</name>
</gene>
<sequence>MDMRVLNYFIAVYEERSFTKASERAHVVQSALSMQIRNLEDELGSQLFDRNPRGLEPTVTGNRFYELAVPIARSMAAAKQEVVDLAQGNKVAGSIKIGLPPSVCHGIVGELLCDYATRYPNVELSIVEAYSRHLTEQVQQGLLDAALGAMPADRSSLIYEPAFIDHFVLVSGAPVFGDNLTPCDLHGLRPLKLIMPSEQHLIGSTIQELIKSGQMVPDRVMRVDGVVSSLAFARQSDWVCIFPAVALTREIATRKLFIYPISRPALRFDLYRVHDPRRPLNMAIRAFFDMLDLSLKRAEQSREMAFRLAGSTASAS</sequence>
<comment type="similarity">
    <text evidence="1">Belongs to the LysR transcriptional regulatory family.</text>
</comment>
<evidence type="ECO:0000313" key="8">
    <source>
        <dbReference type="Proteomes" id="UP001265550"/>
    </source>
</evidence>
<dbReference type="EMBL" id="JAVDWE010000002">
    <property type="protein sequence ID" value="MDR7093221.1"/>
    <property type="molecule type" value="Genomic_DNA"/>
</dbReference>
<reference evidence="7 8" key="1">
    <citation type="submission" date="2023-07" db="EMBL/GenBank/DDBJ databases">
        <title>Sorghum-associated microbial communities from plants grown in Nebraska, USA.</title>
        <authorList>
            <person name="Schachtman D."/>
        </authorList>
    </citation>
    <scope>NUCLEOTIDE SEQUENCE [LARGE SCALE GENOMIC DNA]</scope>
    <source>
        <strain evidence="7 8">BE240</strain>
    </source>
</reference>
<evidence type="ECO:0000259" key="6">
    <source>
        <dbReference type="PROSITE" id="PS50931"/>
    </source>
</evidence>
<dbReference type="CDD" id="cd05466">
    <property type="entry name" value="PBP2_LTTR_substrate"/>
    <property type="match status" value="1"/>
</dbReference>